<dbReference type="Pfam" id="PF00107">
    <property type="entry name" value="ADH_zinc_N"/>
    <property type="match status" value="1"/>
</dbReference>
<dbReference type="PANTHER" id="PTHR45348:SF2">
    <property type="entry name" value="ZINC-TYPE ALCOHOL DEHYDROGENASE-LIKE PROTEIN C2E1P3.01"/>
    <property type="match status" value="1"/>
</dbReference>
<dbReference type="OrthoDB" id="3233595at2759"/>
<dbReference type="Pfam" id="PF08240">
    <property type="entry name" value="ADH_N"/>
    <property type="match status" value="1"/>
</dbReference>
<dbReference type="InterPro" id="IPR036291">
    <property type="entry name" value="NAD(P)-bd_dom_sf"/>
</dbReference>
<sequence>MSTTNAALVQLEKQGPQTVSSTVFAVPAITDDEVLVRIDSAGLNPVDWKITKYGVFVDTFPTVLGSDGAGVVTQVGQAVGSHKVGDRVFFQGQIGNVKTSTFQQFAAVKATLAAHLPDNTTFEQGATLGVAGITSAVGLFTTLGFAAPWVAGATEANKGKQVLIWGGSTSVGHLAVQLASLAGLTVIVTASPQYHATLKTLGATHTVDYRAPDVVDQIKAITKGTLTHAYDTTGPGSQPSFDSLSITEPSILAVINAADHVLNQAAFSNRKIVSLLGSSYANMELAVPFWKYVTQVLESGKLVPQATKVIGGLDVIVAAQKDQMDGKVSSVKLIAKP</sequence>
<dbReference type="Gene3D" id="3.90.180.10">
    <property type="entry name" value="Medium-chain alcohol dehydrogenases, catalytic domain"/>
    <property type="match status" value="1"/>
</dbReference>
<protein>
    <recommendedName>
        <fullName evidence="1">Enoyl reductase (ER) domain-containing protein</fullName>
    </recommendedName>
</protein>
<gene>
    <name evidence="2" type="ORF">CcCBS67573_g07897</name>
</gene>
<dbReference type="EMBL" id="QEAP01000452">
    <property type="protein sequence ID" value="TPX66224.1"/>
    <property type="molecule type" value="Genomic_DNA"/>
</dbReference>
<dbReference type="AlphaFoldDB" id="A0A507EQR0"/>
<organism evidence="2 3">
    <name type="scientific">Chytriomyces confervae</name>
    <dbReference type="NCBI Taxonomy" id="246404"/>
    <lineage>
        <taxon>Eukaryota</taxon>
        <taxon>Fungi</taxon>
        <taxon>Fungi incertae sedis</taxon>
        <taxon>Chytridiomycota</taxon>
        <taxon>Chytridiomycota incertae sedis</taxon>
        <taxon>Chytridiomycetes</taxon>
        <taxon>Chytridiales</taxon>
        <taxon>Chytriomycetaceae</taxon>
        <taxon>Chytriomyces</taxon>
    </lineage>
</organism>
<dbReference type="PANTHER" id="PTHR45348">
    <property type="entry name" value="HYPOTHETICAL OXIDOREDUCTASE (EUROFUNG)"/>
    <property type="match status" value="1"/>
</dbReference>
<dbReference type="SUPFAM" id="SSF51735">
    <property type="entry name" value="NAD(P)-binding Rossmann-fold domains"/>
    <property type="match status" value="1"/>
</dbReference>
<dbReference type="InterPro" id="IPR011032">
    <property type="entry name" value="GroES-like_sf"/>
</dbReference>
<keyword evidence="3" id="KW-1185">Reference proteome</keyword>
<reference evidence="2 3" key="1">
    <citation type="journal article" date="2019" name="Sci. Rep.">
        <title>Comparative genomics of chytrid fungi reveal insights into the obligate biotrophic and pathogenic lifestyle of Synchytrium endobioticum.</title>
        <authorList>
            <person name="van de Vossenberg B.T.L.H."/>
            <person name="Warris S."/>
            <person name="Nguyen H.D.T."/>
            <person name="van Gent-Pelzer M.P.E."/>
            <person name="Joly D.L."/>
            <person name="van de Geest H.C."/>
            <person name="Bonants P.J.M."/>
            <person name="Smith D.S."/>
            <person name="Levesque C.A."/>
            <person name="van der Lee T.A.J."/>
        </authorList>
    </citation>
    <scope>NUCLEOTIDE SEQUENCE [LARGE SCALE GENOMIC DNA]</scope>
    <source>
        <strain evidence="2 3">CBS 675.73</strain>
    </source>
</reference>
<name>A0A507EQR0_9FUNG</name>
<dbReference type="GO" id="GO:0016651">
    <property type="term" value="F:oxidoreductase activity, acting on NAD(P)H"/>
    <property type="evidence" value="ECO:0007669"/>
    <property type="project" value="InterPro"/>
</dbReference>
<feature type="domain" description="Enoyl reductase (ER)" evidence="1">
    <location>
        <begin position="17"/>
        <end position="310"/>
    </location>
</feature>
<dbReference type="SUPFAM" id="SSF50129">
    <property type="entry name" value="GroES-like"/>
    <property type="match status" value="1"/>
</dbReference>
<proteinExistence type="predicted"/>
<evidence type="ECO:0000259" key="1">
    <source>
        <dbReference type="SMART" id="SM00829"/>
    </source>
</evidence>
<evidence type="ECO:0000313" key="2">
    <source>
        <dbReference type="EMBL" id="TPX66224.1"/>
    </source>
</evidence>
<dbReference type="InterPro" id="IPR047122">
    <property type="entry name" value="Trans-enoyl_RdTase-like"/>
</dbReference>
<dbReference type="Proteomes" id="UP000320333">
    <property type="component" value="Unassembled WGS sequence"/>
</dbReference>
<dbReference type="InterPro" id="IPR013149">
    <property type="entry name" value="ADH-like_C"/>
</dbReference>
<dbReference type="InterPro" id="IPR020843">
    <property type="entry name" value="ER"/>
</dbReference>
<dbReference type="CDD" id="cd08249">
    <property type="entry name" value="enoyl_reductase_like"/>
    <property type="match status" value="1"/>
</dbReference>
<dbReference type="SMART" id="SM00829">
    <property type="entry name" value="PKS_ER"/>
    <property type="match status" value="1"/>
</dbReference>
<comment type="caution">
    <text evidence="2">The sequence shown here is derived from an EMBL/GenBank/DDBJ whole genome shotgun (WGS) entry which is preliminary data.</text>
</comment>
<dbReference type="Gene3D" id="3.40.50.720">
    <property type="entry name" value="NAD(P)-binding Rossmann-like Domain"/>
    <property type="match status" value="1"/>
</dbReference>
<evidence type="ECO:0000313" key="3">
    <source>
        <dbReference type="Proteomes" id="UP000320333"/>
    </source>
</evidence>
<accession>A0A507EQR0</accession>
<dbReference type="InterPro" id="IPR013154">
    <property type="entry name" value="ADH-like_N"/>
</dbReference>
<dbReference type="STRING" id="246404.A0A507EQR0"/>